<protein>
    <submittedName>
        <fullName evidence="1">Uncharacterized protein</fullName>
    </submittedName>
</protein>
<dbReference type="EMBL" id="JAENIJ010000055">
    <property type="protein sequence ID" value="MBK1884525.1"/>
    <property type="molecule type" value="Genomic_DNA"/>
</dbReference>
<evidence type="ECO:0000313" key="1">
    <source>
        <dbReference type="EMBL" id="MBK1884525.1"/>
    </source>
</evidence>
<keyword evidence="2" id="KW-1185">Reference proteome</keyword>
<comment type="caution">
    <text evidence="1">The sequence shown here is derived from an EMBL/GenBank/DDBJ whole genome shotgun (WGS) entry which is preliminary data.</text>
</comment>
<name>A0A934VXM5_9BACT</name>
<dbReference type="AlphaFoldDB" id="A0A934VXM5"/>
<dbReference type="Proteomes" id="UP000603141">
    <property type="component" value="Unassembled WGS sequence"/>
</dbReference>
<evidence type="ECO:0000313" key="2">
    <source>
        <dbReference type="Proteomes" id="UP000603141"/>
    </source>
</evidence>
<reference evidence="1" key="1">
    <citation type="submission" date="2021-01" db="EMBL/GenBank/DDBJ databases">
        <title>Modified the classification status of verrucomicrobia.</title>
        <authorList>
            <person name="Feng X."/>
        </authorList>
    </citation>
    <scope>NUCLEOTIDE SEQUENCE</scope>
    <source>
        <strain evidence="1">KCTC 22041</strain>
    </source>
</reference>
<proteinExistence type="predicted"/>
<accession>A0A934VXM5</accession>
<organism evidence="1 2">
    <name type="scientific">Luteolibacter pohnpeiensis</name>
    <dbReference type="NCBI Taxonomy" id="454153"/>
    <lineage>
        <taxon>Bacteria</taxon>
        <taxon>Pseudomonadati</taxon>
        <taxon>Verrucomicrobiota</taxon>
        <taxon>Verrucomicrobiia</taxon>
        <taxon>Verrucomicrobiales</taxon>
        <taxon>Verrucomicrobiaceae</taxon>
        <taxon>Luteolibacter</taxon>
    </lineage>
</organism>
<gene>
    <name evidence="1" type="ORF">JIN85_19065</name>
</gene>
<sequence>MKRRFRTILMKSALAVVFVLSVTVGILSIPRKVEGVYSAGRLISCMCDGSDYIRFHGGFVVHYSSAHEPADLLGRYEVKSDGSVEVYMLPLRKGESEELLFSLGRPRIGFALASTPEESGSCLLMRFPTTSSITDMIARQEVSQVSIPDDTKIVTTFYDSSLAVIREETKPIKNRKAEQAAGVNGGLAR</sequence>